<dbReference type="InterPro" id="IPR038765">
    <property type="entry name" value="Papain-like_cys_pep_sf"/>
</dbReference>
<reference evidence="1" key="1">
    <citation type="submission" date="2024-05" db="EMBL/GenBank/DDBJ databases">
        <title>Metabacillus sp. nov., isolated from the rhizosphere soil of tomato plants.</title>
        <authorList>
            <person name="Ma R."/>
        </authorList>
    </citation>
    <scope>NUCLEOTIDE SEQUENCE</scope>
    <source>
        <strain evidence="1">DBTR6</strain>
    </source>
</reference>
<organism evidence="1 2">
    <name type="scientific">Metabacillus rhizolycopersici</name>
    <dbReference type="NCBI Taxonomy" id="2875709"/>
    <lineage>
        <taxon>Bacteria</taxon>
        <taxon>Bacillati</taxon>
        <taxon>Bacillota</taxon>
        <taxon>Bacilli</taxon>
        <taxon>Bacillales</taxon>
        <taxon>Bacillaceae</taxon>
        <taxon>Metabacillus</taxon>
    </lineage>
</organism>
<evidence type="ECO:0008006" key="3">
    <source>
        <dbReference type="Google" id="ProtNLM"/>
    </source>
</evidence>
<keyword evidence="2" id="KW-1185">Reference proteome</keyword>
<evidence type="ECO:0000313" key="2">
    <source>
        <dbReference type="Proteomes" id="UP001165287"/>
    </source>
</evidence>
<dbReference type="Proteomes" id="UP001165287">
    <property type="component" value="Unassembled WGS sequence"/>
</dbReference>
<proteinExistence type="predicted"/>
<dbReference type="EMBL" id="JAIQUM010000026">
    <property type="protein sequence ID" value="MBZ5751142.1"/>
    <property type="molecule type" value="Genomic_DNA"/>
</dbReference>
<protein>
    <recommendedName>
        <fullName evidence="3">Permuted papain-like amidase YaeF/Yiix C92 family enzyme</fullName>
    </recommendedName>
</protein>
<comment type="caution">
    <text evidence="1">The sequence shown here is derived from an EMBL/GenBank/DDBJ whole genome shotgun (WGS) entry which is preliminary data.</text>
</comment>
<sequence>MNQFVQRIENQQQNYKYNLIGLFGILLNREITRDNAFFCSEFVATTLNNGGISIKSKPASLVKPNDLTECDGFRLVYEGQLSTYLSKQRSETVAALSKDSRNNSRFAKLNRIYGKLTKSIAS</sequence>
<name>A0ABS7USX5_9BACI</name>
<evidence type="ECO:0000313" key="1">
    <source>
        <dbReference type="EMBL" id="MBZ5751142.1"/>
    </source>
</evidence>
<gene>
    <name evidence="1" type="ORF">K9V48_12990</name>
</gene>
<dbReference type="SUPFAM" id="SSF54001">
    <property type="entry name" value="Cysteine proteinases"/>
    <property type="match status" value="1"/>
</dbReference>
<dbReference type="RefSeq" id="WP_224139412.1">
    <property type="nucleotide sequence ID" value="NZ_JAIQUM010000026.1"/>
</dbReference>
<dbReference type="Gene3D" id="3.90.1720.10">
    <property type="entry name" value="endopeptidase domain like (from Nostoc punctiforme)"/>
    <property type="match status" value="1"/>
</dbReference>
<accession>A0ABS7USX5</accession>